<protein>
    <submittedName>
        <fullName evidence="1">Uncharacterized protein</fullName>
    </submittedName>
</protein>
<reference evidence="1 2" key="1">
    <citation type="journal article" date="2021" name="BMC Biol.">
        <title>Horizontally acquired antibacterial genes associated with adaptive radiation of ladybird beetles.</title>
        <authorList>
            <person name="Li H.S."/>
            <person name="Tang X.F."/>
            <person name="Huang Y.H."/>
            <person name="Xu Z.Y."/>
            <person name="Chen M.L."/>
            <person name="Du X.Y."/>
            <person name="Qiu B.Y."/>
            <person name="Chen P.T."/>
            <person name="Zhang W."/>
            <person name="Slipinski A."/>
            <person name="Escalona H.E."/>
            <person name="Waterhouse R.M."/>
            <person name="Zwick A."/>
            <person name="Pang H."/>
        </authorList>
    </citation>
    <scope>NUCLEOTIDE SEQUENCE [LARGE SCALE GENOMIC DNA]</scope>
    <source>
        <strain evidence="1">SYSU2018</strain>
    </source>
</reference>
<sequence length="131" mass="15303">MTQRGLSTLYFKLPRFIHVIGVGNFMFISSRGTQATSSIEDVKRRERNINLTHSHEFDSCHGVINLFDYSNTMIDSFFVVKLNQHKIIDLEIHIQNDHIVFIKIFFRFSKGFVRNGNIFYVIFAANLPVFL</sequence>
<organism evidence="1 2">
    <name type="scientific">Cryptolaemus montrouzieri</name>
    <dbReference type="NCBI Taxonomy" id="559131"/>
    <lineage>
        <taxon>Eukaryota</taxon>
        <taxon>Metazoa</taxon>
        <taxon>Ecdysozoa</taxon>
        <taxon>Arthropoda</taxon>
        <taxon>Hexapoda</taxon>
        <taxon>Insecta</taxon>
        <taxon>Pterygota</taxon>
        <taxon>Neoptera</taxon>
        <taxon>Endopterygota</taxon>
        <taxon>Coleoptera</taxon>
        <taxon>Polyphaga</taxon>
        <taxon>Cucujiformia</taxon>
        <taxon>Coccinelloidea</taxon>
        <taxon>Coccinellidae</taxon>
        <taxon>Scymninae</taxon>
        <taxon>Scymnini</taxon>
        <taxon>Cryptolaemus</taxon>
    </lineage>
</organism>
<keyword evidence="2" id="KW-1185">Reference proteome</keyword>
<dbReference type="AlphaFoldDB" id="A0ABD2N083"/>
<dbReference type="EMBL" id="JABFTP020000042">
    <property type="protein sequence ID" value="KAL3271827.1"/>
    <property type="molecule type" value="Genomic_DNA"/>
</dbReference>
<proteinExistence type="predicted"/>
<dbReference type="Proteomes" id="UP001516400">
    <property type="component" value="Unassembled WGS sequence"/>
</dbReference>
<evidence type="ECO:0000313" key="2">
    <source>
        <dbReference type="Proteomes" id="UP001516400"/>
    </source>
</evidence>
<name>A0ABD2N083_9CUCU</name>
<gene>
    <name evidence="1" type="ORF">HHI36_022297</name>
</gene>
<accession>A0ABD2N083</accession>
<comment type="caution">
    <text evidence="1">The sequence shown here is derived from an EMBL/GenBank/DDBJ whole genome shotgun (WGS) entry which is preliminary data.</text>
</comment>
<evidence type="ECO:0000313" key="1">
    <source>
        <dbReference type="EMBL" id="KAL3271827.1"/>
    </source>
</evidence>